<accession>A0A956LZD0</accession>
<organism evidence="1 2">
    <name type="scientific">Eiseniibacteriota bacterium</name>
    <dbReference type="NCBI Taxonomy" id="2212470"/>
    <lineage>
        <taxon>Bacteria</taxon>
        <taxon>Candidatus Eiseniibacteriota</taxon>
    </lineage>
</organism>
<dbReference type="GO" id="GO:0015035">
    <property type="term" value="F:protein-disulfide reductase activity"/>
    <property type="evidence" value="ECO:0007669"/>
    <property type="project" value="InterPro"/>
</dbReference>
<dbReference type="EMBL" id="JAGQHR010000365">
    <property type="protein sequence ID" value="MCA9728374.1"/>
    <property type="molecule type" value="Genomic_DNA"/>
</dbReference>
<evidence type="ECO:0000313" key="2">
    <source>
        <dbReference type="Proteomes" id="UP000697710"/>
    </source>
</evidence>
<dbReference type="AlphaFoldDB" id="A0A956LZD0"/>
<proteinExistence type="predicted"/>
<dbReference type="InterPro" id="IPR007263">
    <property type="entry name" value="DCC1-like"/>
</dbReference>
<reference evidence="1" key="2">
    <citation type="journal article" date="2021" name="Microbiome">
        <title>Successional dynamics and alternative stable states in a saline activated sludge microbial community over 9 years.</title>
        <authorList>
            <person name="Wang Y."/>
            <person name="Ye J."/>
            <person name="Ju F."/>
            <person name="Liu L."/>
            <person name="Boyd J.A."/>
            <person name="Deng Y."/>
            <person name="Parks D.H."/>
            <person name="Jiang X."/>
            <person name="Yin X."/>
            <person name="Woodcroft B.J."/>
            <person name="Tyson G.W."/>
            <person name="Hugenholtz P."/>
            <person name="Polz M.F."/>
            <person name="Zhang T."/>
        </authorList>
    </citation>
    <scope>NUCLEOTIDE SEQUENCE</scope>
    <source>
        <strain evidence="1">HKST-UBA01</strain>
    </source>
</reference>
<gene>
    <name evidence="1" type="ORF">KC729_11870</name>
</gene>
<dbReference type="Pfam" id="PF04134">
    <property type="entry name" value="DCC1-like"/>
    <property type="match status" value="1"/>
</dbReference>
<dbReference type="PANTHER" id="PTHR33639:SF2">
    <property type="entry name" value="DUF393 DOMAIN-CONTAINING PROTEIN"/>
    <property type="match status" value="1"/>
</dbReference>
<dbReference type="PANTHER" id="PTHR33639">
    <property type="entry name" value="THIOL-DISULFIDE OXIDOREDUCTASE DCC"/>
    <property type="match status" value="1"/>
</dbReference>
<sequence>MTPERVVLFDGVCSLCNRGIDFLIRHDRAGRLRFAPLQSDAARALLATLGTSASTSMGREITGADVPPPRSVVYVAEGRVYLRSEAVLRLLADLGRGWRLVRVLGIVPVSWRDAFYDWVARNRYAWFGKSNTCRIPTAEERSRFLS</sequence>
<dbReference type="InterPro" id="IPR052927">
    <property type="entry name" value="DCC_oxidoreductase"/>
</dbReference>
<evidence type="ECO:0000313" key="1">
    <source>
        <dbReference type="EMBL" id="MCA9728374.1"/>
    </source>
</evidence>
<name>A0A956LZD0_UNCEI</name>
<reference evidence="1" key="1">
    <citation type="submission" date="2020-04" db="EMBL/GenBank/DDBJ databases">
        <authorList>
            <person name="Zhang T."/>
        </authorList>
    </citation>
    <scope>NUCLEOTIDE SEQUENCE</scope>
    <source>
        <strain evidence="1">HKST-UBA01</strain>
    </source>
</reference>
<comment type="caution">
    <text evidence="1">The sequence shown here is derived from an EMBL/GenBank/DDBJ whole genome shotgun (WGS) entry which is preliminary data.</text>
</comment>
<protein>
    <submittedName>
        <fullName evidence="1">Thiol-disulfide oxidoreductase DCC family protein</fullName>
    </submittedName>
</protein>
<dbReference type="Proteomes" id="UP000697710">
    <property type="component" value="Unassembled WGS sequence"/>
</dbReference>